<accession>A0A8J3QD81</accession>
<keyword evidence="5" id="KW-0408">Iron</keyword>
<dbReference type="InterPro" id="IPR027417">
    <property type="entry name" value="P-loop_NTPase"/>
</dbReference>
<reference evidence="9" key="1">
    <citation type="submission" date="2021-01" db="EMBL/GenBank/DDBJ databases">
        <title>Whole genome shotgun sequence of Rhizocola hellebori NBRC 109834.</title>
        <authorList>
            <person name="Komaki H."/>
            <person name="Tamura T."/>
        </authorList>
    </citation>
    <scope>NUCLEOTIDE SEQUENCE</scope>
    <source>
        <strain evidence="9">NBRC 109834</strain>
    </source>
</reference>
<dbReference type="GO" id="GO:0016887">
    <property type="term" value="F:ATP hydrolysis activity"/>
    <property type="evidence" value="ECO:0007669"/>
    <property type="project" value="InterPro"/>
</dbReference>
<organism evidence="9 10">
    <name type="scientific">Rhizocola hellebori</name>
    <dbReference type="NCBI Taxonomy" id="1392758"/>
    <lineage>
        <taxon>Bacteria</taxon>
        <taxon>Bacillati</taxon>
        <taxon>Actinomycetota</taxon>
        <taxon>Actinomycetes</taxon>
        <taxon>Micromonosporales</taxon>
        <taxon>Micromonosporaceae</taxon>
        <taxon>Rhizocola</taxon>
    </lineage>
</organism>
<evidence type="ECO:0000259" key="8">
    <source>
        <dbReference type="SMART" id="SM00382"/>
    </source>
</evidence>
<evidence type="ECO:0000256" key="6">
    <source>
        <dbReference type="ARBA" id="ARBA00023065"/>
    </source>
</evidence>
<keyword evidence="9" id="KW-0547">Nucleotide-binding</keyword>
<evidence type="ECO:0000256" key="5">
    <source>
        <dbReference type="ARBA" id="ARBA00023004"/>
    </source>
</evidence>
<dbReference type="GO" id="GO:0006826">
    <property type="term" value="P:iron ion transport"/>
    <property type="evidence" value="ECO:0007669"/>
    <property type="project" value="UniProtKB-KW"/>
</dbReference>
<comment type="subcellular location">
    <subcellularLocation>
        <location evidence="1">Cell membrane</location>
        <topology evidence="1">Peripheral membrane protein</topology>
    </subcellularLocation>
</comment>
<sequence>MLPRHLERFVWAPRDGVDPLLWPFAIPAVRQLISEGGFEVAPGVTILVGENGSGKSTLIEAFAAVYPRRGAESSSRIPVTGPAGMQEDSPLRWHLRAKTHRLAAPGGFFLRAEAMHGYLSQIDADPAEGRAWGDQQLHERSHGESFLEVLRHRFADRGVYFLDEPESALSFQSSLALLVILDSLRQEGSQVVMATHSPVLAALPGATLIEVGPWGMRQARWEELDLVQSWQGFLASPQRWLRHLMEITPSSP</sequence>
<keyword evidence="6" id="KW-0406">Ion transport</keyword>
<dbReference type="InterPro" id="IPR003593">
    <property type="entry name" value="AAA+_ATPase"/>
</dbReference>
<dbReference type="InterPro" id="IPR038729">
    <property type="entry name" value="Rad50/SbcC_AAA"/>
</dbReference>
<keyword evidence="10" id="KW-1185">Reference proteome</keyword>
<dbReference type="PANTHER" id="PTHR42771:SF2">
    <property type="entry name" value="IRON(3+)-HYDROXAMATE IMPORT ATP-BINDING PROTEIN FHUC"/>
    <property type="match status" value="1"/>
</dbReference>
<comment type="caution">
    <text evidence="9">The sequence shown here is derived from an EMBL/GenBank/DDBJ whole genome shotgun (WGS) entry which is preliminary data.</text>
</comment>
<dbReference type="PANTHER" id="PTHR42771">
    <property type="entry name" value="IRON(3+)-HYDROXAMATE IMPORT ATP-BINDING PROTEIN FHUC"/>
    <property type="match status" value="1"/>
</dbReference>
<dbReference type="SUPFAM" id="SSF52540">
    <property type="entry name" value="P-loop containing nucleoside triphosphate hydrolases"/>
    <property type="match status" value="1"/>
</dbReference>
<dbReference type="InterPro" id="IPR051535">
    <property type="entry name" value="Siderophore_ABC-ATPase"/>
</dbReference>
<name>A0A8J3QD81_9ACTN</name>
<dbReference type="GO" id="GO:0006302">
    <property type="term" value="P:double-strand break repair"/>
    <property type="evidence" value="ECO:0007669"/>
    <property type="project" value="InterPro"/>
</dbReference>
<dbReference type="InterPro" id="IPR003959">
    <property type="entry name" value="ATPase_AAA_core"/>
</dbReference>
<dbReference type="AlphaFoldDB" id="A0A8J3QD81"/>
<evidence type="ECO:0000256" key="4">
    <source>
        <dbReference type="ARBA" id="ARBA00022496"/>
    </source>
</evidence>
<keyword evidence="7" id="KW-0472">Membrane</keyword>
<proteinExistence type="predicted"/>
<dbReference type="Pfam" id="PF13304">
    <property type="entry name" value="AAA_21"/>
    <property type="match status" value="1"/>
</dbReference>
<keyword evidence="3" id="KW-1003">Cell membrane</keyword>
<keyword evidence="2" id="KW-0813">Transport</keyword>
<dbReference type="Gene3D" id="3.40.50.300">
    <property type="entry name" value="P-loop containing nucleotide triphosphate hydrolases"/>
    <property type="match status" value="2"/>
</dbReference>
<evidence type="ECO:0000256" key="7">
    <source>
        <dbReference type="ARBA" id="ARBA00023136"/>
    </source>
</evidence>
<evidence type="ECO:0000256" key="1">
    <source>
        <dbReference type="ARBA" id="ARBA00004202"/>
    </source>
</evidence>
<keyword evidence="9" id="KW-0067">ATP-binding</keyword>
<feature type="domain" description="AAA+ ATPase" evidence="8">
    <location>
        <begin position="41"/>
        <end position="213"/>
    </location>
</feature>
<dbReference type="CDD" id="cd00267">
    <property type="entry name" value="ABC_ATPase"/>
    <property type="match status" value="1"/>
</dbReference>
<evidence type="ECO:0000313" key="9">
    <source>
        <dbReference type="EMBL" id="GIH08565.1"/>
    </source>
</evidence>
<dbReference type="RefSeq" id="WP_203912314.1">
    <property type="nucleotide sequence ID" value="NZ_BONY01000051.1"/>
</dbReference>
<evidence type="ECO:0000256" key="2">
    <source>
        <dbReference type="ARBA" id="ARBA00022448"/>
    </source>
</evidence>
<dbReference type="EMBL" id="BONY01000051">
    <property type="protein sequence ID" value="GIH08565.1"/>
    <property type="molecule type" value="Genomic_DNA"/>
</dbReference>
<protein>
    <submittedName>
        <fullName evidence="9">ABC transporter, ATP-binding protein</fullName>
    </submittedName>
</protein>
<evidence type="ECO:0000313" key="10">
    <source>
        <dbReference type="Proteomes" id="UP000612899"/>
    </source>
</evidence>
<dbReference type="GO" id="GO:0005886">
    <property type="term" value="C:plasma membrane"/>
    <property type="evidence" value="ECO:0007669"/>
    <property type="project" value="UniProtKB-SubCell"/>
</dbReference>
<gene>
    <name evidence="9" type="ORF">Rhe02_66320</name>
</gene>
<dbReference type="Proteomes" id="UP000612899">
    <property type="component" value="Unassembled WGS sequence"/>
</dbReference>
<dbReference type="Pfam" id="PF13476">
    <property type="entry name" value="AAA_23"/>
    <property type="match status" value="1"/>
</dbReference>
<dbReference type="SMART" id="SM00382">
    <property type="entry name" value="AAA"/>
    <property type="match status" value="1"/>
</dbReference>
<keyword evidence="4" id="KW-0410">Iron transport</keyword>
<evidence type="ECO:0000256" key="3">
    <source>
        <dbReference type="ARBA" id="ARBA00022475"/>
    </source>
</evidence>
<dbReference type="GO" id="GO:0005524">
    <property type="term" value="F:ATP binding"/>
    <property type="evidence" value="ECO:0007669"/>
    <property type="project" value="UniProtKB-KW"/>
</dbReference>